<evidence type="ECO:0000259" key="2">
    <source>
        <dbReference type="Pfam" id="PF13478"/>
    </source>
</evidence>
<name>A0A410P303_VELA1</name>
<dbReference type="InterPro" id="IPR036291">
    <property type="entry name" value="NAD(P)-bd_dom_sf"/>
</dbReference>
<dbReference type="PANTHER" id="PTHR30388:SF6">
    <property type="entry name" value="XANTHINE DEHYDROGENASE SUBUNIT A-RELATED"/>
    <property type="match status" value="1"/>
</dbReference>
<dbReference type="SUPFAM" id="SSF51735">
    <property type="entry name" value="NAD(P)-binding Rossmann-fold domains"/>
    <property type="match status" value="1"/>
</dbReference>
<proteinExistence type="predicted"/>
<dbReference type="AlphaFoldDB" id="A0A410P303"/>
<organism evidence="3 4">
    <name type="scientific">Velamenicoccus archaeovorus</name>
    <dbReference type="NCBI Taxonomy" id="1930593"/>
    <lineage>
        <taxon>Bacteria</taxon>
        <taxon>Pseudomonadati</taxon>
        <taxon>Candidatus Omnitrophota</taxon>
        <taxon>Candidatus Velamenicoccus</taxon>
    </lineage>
</organism>
<dbReference type="InterPro" id="IPR003777">
    <property type="entry name" value="XdhC_CoxI"/>
</dbReference>
<dbReference type="RefSeq" id="WP_128699139.1">
    <property type="nucleotide sequence ID" value="NZ_CP019384.1"/>
</dbReference>
<keyword evidence="4" id="KW-1185">Reference proteome</keyword>
<feature type="domain" description="XdhC Rossmann" evidence="2">
    <location>
        <begin position="105"/>
        <end position="247"/>
    </location>
</feature>
<dbReference type="Pfam" id="PF02625">
    <property type="entry name" value="XdhC_CoxI"/>
    <property type="match status" value="1"/>
</dbReference>
<evidence type="ECO:0000313" key="4">
    <source>
        <dbReference type="Proteomes" id="UP000287243"/>
    </source>
</evidence>
<evidence type="ECO:0000259" key="1">
    <source>
        <dbReference type="Pfam" id="PF02625"/>
    </source>
</evidence>
<dbReference type="Pfam" id="PF13478">
    <property type="entry name" value="XdhC_C"/>
    <property type="match status" value="1"/>
</dbReference>
<accession>A0A410P303</accession>
<dbReference type="EMBL" id="CP019384">
    <property type="protein sequence ID" value="QAT16500.1"/>
    <property type="molecule type" value="Genomic_DNA"/>
</dbReference>
<sequence length="254" mass="27180">MHEIINRILEISRRGRSCVVATVVASSGSSPRKIGARMLVCDDAATFGTVGGGSLEKLAIGDASAALKKKMSFLKTYSLKKGDGLQVCGGEVSIYYDVVSPRRHLVIAGGGHIGLSLSLIAKLLGYEVTVVDNRKEYASRSRFPHVDHVVCGRYEVALPKAAIDEATAIVIVTHGHLHDAVALRLALKSKAGYIGMIGSRAKIAHIFSQMRRLGFSPARLKQVHTPIGLDIGAESPEEIAVAIAAELIQEYRQA</sequence>
<dbReference type="InterPro" id="IPR052698">
    <property type="entry name" value="MoCofactor_Util/Proc"/>
</dbReference>
<dbReference type="OrthoDB" id="9773039at2"/>
<gene>
    <name evidence="3" type="ORF">BU251_01535</name>
</gene>
<protein>
    <submittedName>
        <fullName evidence="3">Xanthine and CO dehydrogenases maturation factor, XdhC/CoxF family</fullName>
    </submittedName>
</protein>
<dbReference type="Proteomes" id="UP000287243">
    <property type="component" value="Chromosome"/>
</dbReference>
<dbReference type="PANTHER" id="PTHR30388">
    <property type="entry name" value="ALDEHYDE OXIDOREDUCTASE MOLYBDENUM COFACTOR ASSEMBLY PROTEIN"/>
    <property type="match status" value="1"/>
</dbReference>
<evidence type="ECO:0000313" key="3">
    <source>
        <dbReference type="EMBL" id="QAT16500.1"/>
    </source>
</evidence>
<dbReference type="Gene3D" id="3.40.50.720">
    <property type="entry name" value="NAD(P)-binding Rossmann-like Domain"/>
    <property type="match status" value="1"/>
</dbReference>
<reference evidence="3 4" key="1">
    <citation type="submission" date="2017-01" db="EMBL/GenBank/DDBJ databases">
        <title>First insights into the biology of 'candidatus Vampirococcus archaeovorus'.</title>
        <authorList>
            <person name="Kizina J."/>
            <person name="Jordan S."/>
            <person name="Stueber K."/>
            <person name="Reinhardt R."/>
            <person name="Harder J."/>
        </authorList>
    </citation>
    <scope>NUCLEOTIDE SEQUENCE [LARGE SCALE GENOMIC DNA]</scope>
    <source>
        <strain evidence="3 4">LiM</strain>
    </source>
</reference>
<feature type="domain" description="XdhC- CoxI" evidence="1">
    <location>
        <begin position="13"/>
        <end position="77"/>
    </location>
</feature>
<dbReference type="KEGG" id="vai:BU251_01535"/>
<dbReference type="InterPro" id="IPR027051">
    <property type="entry name" value="XdhC_Rossmann_dom"/>
</dbReference>